<dbReference type="PANTHER" id="PTHR33121:SF79">
    <property type="entry name" value="CYCLIC DI-GMP PHOSPHODIESTERASE PDED-RELATED"/>
    <property type="match status" value="1"/>
</dbReference>
<dbReference type="SMART" id="SM00052">
    <property type="entry name" value="EAL"/>
    <property type="match status" value="1"/>
</dbReference>
<dbReference type="InterPro" id="IPR035965">
    <property type="entry name" value="PAS-like_dom_sf"/>
</dbReference>
<dbReference type="GO" id="GO:0071111">
    <property type="term" value="F:cyclic-guanylate-specific phosphodiesterase activity"/>
    <property type="evidence" value="ECO:0007669"/>
    <property type="project" value="InterPro"/>
</dbReference>
<dbReference type="InterPro" id="IPR013656">
    <property type="entry name" value="PAS_4"/>
</dbReference>
<dbReference type="SUPFAM" id="SSF55785">
    <property type="entry name" value="PYP-like sensor domain (PAS domain)"/>
    <property type="match status" value="1"/>
</dbReference>
<dbReference type="PROSITE" id="PS50883">
    <property type="entry name" value="EAL"/>
    <property type="match status" value="1"/>
</dbReference>
<gene>
    <name evidence="2" type="ORF">G4223_14205</name>
</gene>
<sequence>MSAAGDINRSRDLYVAFAFAAADLLVEVEEDGRIGFAVGAAMALAGKPARLLSGLPLAELFIPEDAERISRALIRIDRGERVRHMLLHTPGRDETHPSKPVALSGYRHPQRAHARLIALSHAAALETPAEAHDPITGLLDKDGFTDLARRMLSESSAVDATDAYQLTMLEVPQVEKVRAEAGPLAADEFMAELGDRLRACSVGGDAAGELGDNKYGLIHAPNVTADAIESTIGELLHAFLPPPPHQSVFSASMTLDGAGVSSEEAANALIYSLNAFSRGGSMTLDDLTTDLRPRLSETVAQMREIKTVIDTGGFELVFQPVVDLWTGVVHHFECLVRFPGRDSPFETVTFAENVGMVGGLDLAILRRAIDFMRSTMGKHDALRFAVNLSGRSLSHIGTARQLLEIVREAIDLRGRLLFELTESAEVEDLPAVNGVLQMLRRQGFPVCLDDFGAGAAAFHYLRALQVDHVKIDGSYVREISANGESTPFLRAIAQLCRDLKVGTIAEFVENTETTNLLKLLKVRFGQGYHFGKPISPRPAADVALRGWAVDNMEWQNGLLICRTAL</sequence>
<dbReference type="Gene3D" id="3.20.20.450">
    <property type="entry name" value="EAL domain"/>
    <property type="match status" value="1"/>
</dbReference>
<feature type="domain" description="EAL" evidence="1">
    <location>
        <begin position="298"/>
        <end position="547"/>
    </location>
</feature>
<evidence type="ECO:0000313" key="2">
    <source>
        <dbReference type="EMBL" id="NFV81267.1"/>
    </source>
</evidence>
<dbReference type="InterPro" id="IPR035919">
    <property type="entry name" value="EAL_sf"/>
</dbReference>
<dbReference type="Pfam" id="PF00563">
    <property type="entry name" value="EAL"/>
    <property type="match status" value="1"/>
</dbReference>
<dbReference type="Proteomes" id="UP000480684">
    <property type="component" value="Unassembled WGS sequence"/>
</dbReference>
<dbReference type="CDD" id="cd01948">
    <property type="entry name" value="EAL"/>
    <property type="match status" value="1"/>
</dbReference>
<dbReference type="AlphaFoldDB" id="A0A7C9UV06"/>
<dbReference type="InterPro" id="IPR043128">
    <property type="entry name" value="Rev_trsase/Diguanyl_cyclase"/>
</dbReference>
<evidence type="ECO:0000313" key="3">
    <source>
        <dbReference type="Proteomes" id="UP000480684"/>
    </source>
</evidence>
<protein>
    <submittedName>
        <fullName evidence="2">EAL domain-containing protein</fullName>
    </submittedName>
</protein>
<dbReference type="Gene3D" id="3.30.70.270">
    <property type="match status" value="1"/>
</dbReference>
<name>A0A7C9UV06_9PROT</name>
<dbReference type="EMBL" id="JAAIYP010000039">
    <property type="protein sequence ID" value="NFV81267.1"/>
    <property type="molecule type" value="Genomic_DNA"/>
</dbReference>
<dbReference type="PANTHER" id="PTHR33121">
    <property type="entry name" value="CYCLIC DI-GMP PHOSPHODIESTERASE PDEF"/>
    <property type="match status" value="1"/>
</dbReference>
<proteinExistence type="predicted"/>
<dbReference type="Pfam" id="PF08448">
    <property type="entry name" value="PAS_4"/>
    <property type="match status" value="1"/>
</dbReference>
<keyword evidence="3" id="KW-1185">Reference proteome</keyword>
<dbReference type="SUPFAM" id="SSF141868">
    <property type="entry name" value="EAL domain-like"/>
    <property type="match status" value="1"/>
</dbReference>
<evidence type="ECO:0000259" key="1">
    <source>
        <dbReference type="PROSITE" id="PS50883"/>
    </source>
</evidence>
<organism evidence="2 3">
    <name type="scientific">Magnetospirillum aberrantis SpK</name>
    <dbReference type="NCBI Taxonomy" id="908842"/>
    <lineage>
        <taxon>Bacteria</taxon>
        <taxon>Pseudomonadati</taxon>
        <taxon>Pseudomonadota</taxon>
        <taxon>Alphaproteobacteria</taxon>
        <taxon>Rhodospirillales</taxon>
        <taxon>Rhodospirillaceae</taxon>
        <taxon>Magnetospirillum</taxon>
    </lineage>
</organism>
<dbReference type="InterPro" id="IPR050706">
    <property type="entry name" value="Cyclic-di-GMP_PDE-like"/>
</dbReference>
<dbReference type="InterPro" id="IPR001633">
    <property type="entry name" value="EAL_dom"/>
</dbReference>
<comment type="caution">
    <text evidence="2">The sequence shown here is derived from an EMBL/GenBank/DDBJ whole genome shotgun (WGS) entry which is preliminary data.</text>
</comment>
<dbReference type="RefSeq" id="WP_163681065.1">
    <property type="nucleotide sequence ID" value="NZ_JAAIYP010000039.1"/>
</dbReference>
<accession>A0A7C9UV06</accession>
<reference evidence="2 3" key="1">
    <citation type="submission" date="2020-02" db="EMBL/GenBank/DDBJ databases">
        <authorList>
            <person name="Dziuba M."/>
            <person name="Kuznetsov B."/>
            <person name="Mardanov A."/>
            <person name="Ravin N."/>
            <person name="Grouzdev D."/>
        </authorList>
    </citation>
    <scope>NUCLEOTIDE SEQUENCE [LARGE SCALE GENOMIC DNA]</scope>
    <source>
        <strain evidence="2 3">SpK</strain>
    </source>
</reference>